<proteinExistence type="predicted"/>
<comment type="caution">
    <text evidence="2">The sequence shown here is derived from an EMBL/GenBank/DDBJ whole genome shotgun (WGS) entry which is preliminary data.</text>
</comment>
<gene>
    <name evidence="2" type="ORF">CBR_g52229</name>
</gene>
<evidence type="ECO:0000313" key="2">
    <source>
        <dbReference type="EMBL" id="GBG91343.1"/>
    </source>
</evidence>
<reference evidence="2 3" key="1">
    <citation type="journal article" date="2018" name="Cell">
        <title>The Chara Genome: Secondary Complexity and Implications for Plant Terrestrialization.</title>
        <authorList>
            <person name="Nishiyama T."/>
            <person name="Sakayama H."/>
            <person name="Vries J.D."/>
            <person name="Buschmann H."/>
            <person name="Saint-Marcoux D."/>
            <person name="Ullrich K.K."/>
            <person name="Haas F.B."/>
            <person name="Vanderstraeten L."/>
            <person name="Becker D."/>
            <person name="Lang D."/>
            <person name="Vosolsobe S."/>
            <person name="Rombauts S."/>
            <person name="Wilhelmsson P.K.I."/>
            <person name="Janitza P."/>
            <person name="Kern R."/>
            <person name="Heyl A."/>
            <person name="Rumpler F."/>
            <person name="Villalobos L.I.A.C."/>
            <person name="Clay J.M."/>
            <person name="Skokan R."/>
            <person name="Toyoda A."/>
            <person name="Suzuki Y."/>
            <person name="Kagoshima H."/>
            <person name="Schijlen E."/>
            <person name="Tajeshwar N."/>
            <person name="Catarino B."/>
            <person name="Hetherington A.J."/>
            <person name="Saltykova A."/>
            <person name="Bonnot C."/>
            <person name="Breuninger H."/>
            <person name="Symeonidi A."/>
            <person name="Radhakrishnan G.V."/>
            <person name="Van Nieuwerburgh F."/>
            <person name="Deforce D."/>
            <person name="Chang C."/>
            <person name="Karol K.G."/>
            <person name="Hedrich R."/>
            <person name="Ulvskov P."/>
            <person name="Glockner G."/>
            <person name="Delwiche C.F."/>
            <person name="Petrasek J."/>
            <person name="Van de Peer Y."/>
            <person name="Friml J."/>
            <person name="Beilby M."/>
            <person name="Dolan L."/>
            <person name="Kohara Y."/>
            <person name="Sugano S."/>
            <person name="Fujiyama A."/>
            <person name="Delaux P.-M."/>
            <person name="Quint M."/>
            <person name="TheiBen G."/>
            <person name="Hagemann M."/>
            <person name="Harholt J."/>
            <person name="Dunand C."/>
            <person name="Zachgo S."/>
            <person name="Langdale J."/>
            <person name="Maumus F."/>
            <person name="Straeten D.V.D."/>
            <person name="Gould S.B."/>
            <person name="Rensing S.A."/>
        </authorList>
    </citation>
    <scope>NUCLEOTIDE SEQUENCE [LARGE SCALE GENOMIC DNA]</scope>
    <source>
        <strain evidence="2 3">S276</strain>
    </source>
</reference>
<feature type="region of interest" description="Disordered" evidence="1">
    <location>
        <begin position="615"/>
        <end position="638"/>
    </location>
</feature>
<evidence type="ECO:0000256" key="1">
    <source>
        <dbReference type="SAM" id="MobiDB-lite"/>
    </source>
</evidence>
<name>A0A388MA28_CHABU</name>
<dbReference type="Proteomes" id="UP000265515">
    <property type="component" value="Unassembled WGS sequence"/>
</dbReference>
<protein>
    <submittedName>
        <fullName evidence="2">Uncharacterized protein</fullName>
    </submittedName>
</protein>
<dbReference type="AlphaFoldDB" id="A0A388MA28"/>
<feature type="region of interest" description="Disordered" evidence="1">
    <location>
        <begin position="278"/>
        <end position="314"/>
    </location>
</feature>
<dbReference type="EMBL" id="BFEA01000897">
    <property type="protein sequence ID" value="GBG91343.1"/>
    <property type="molecule type" value="Genomic_DNA"/>
</dbReference>
<feature type="compositionally biased region" description="Polar residues" evidence="1">
    <location>
        <begin position="101"/>
        <end position="116"/>
    </location>
</feature>
<feature type="region of interest" description="Disordered" evidence="1">
    <location>
        <begin position="90"/>
        <end position="158"/>
    </location>
</feature>
<feature type="compositionally biased region" description="Basic residues" evidence="1">
    <location>
        <begin position="286"/>
        <end position="302"/>
    </location>
</feature>
<keyword evidence="3" id="KW-1185">Reference proteome</keyword>
<dbReference type="Gramene" id="GBG91343">
    <property type="protein sequence ID" value="GBG91343"/>
    <property type="gene ID" value="CBR_g52229"/>
</dbReference>
<evidence type="ECO:0000313" key="3">
    <source>
        <dbReference type="Proteomes" id="UP000265515"/>
    </source>
</evidence>
<feature type="compositionally biased region" description="Polar residues" evidence="1">
    <location>
        <begin position="125"/>
        <end position="135"/>
    </location>
</feature>
<sequence>MRKEVVIAVLQGYHRVSRTSAAGFMKTLEYVFFDEGVDDPADFTLDNYRLAFGEDDDFNIEIEQEESVEDDLFDFNDQLAIFNAQVVSESPSVCKPGTPLATPTSDGPTTMSSSTPVKRVGLSHPRSSSGESLSLTPHPERLQPRQPVPPDHPHLLNPARPYHMGDKHTFSKAEDWGHDIVWHPDHFQPVLLDGEWAVAVKDLSGGWEYDDRWDLDTFKSQAYKAVVEKLSEANRRRKGDPALRAYANLLFDLLQSNKWLEVSSVFYSLPWSPSLNHAAERGKRASREKKKPHSGEKTKHHRGDGQGSDVDDDEEGAALAVTCNTSMETGNDFRPWWILRPGEQDSIIDAKDGTCPAQVQTQFADCLGSIRTTETTSLFRTLCVGGSKTTTYLVSDYDKLEQLPFSVSPHQEVRINPNLVARTVKTAHRSTELEWMVWVYEQPASEIRIDLNQENVSAMTADRCKDADSEMLCMEAAKELQADCSSFKVGVRDNAMESLEGELAPSSNVESLTLGEEFPVMKCTSLTVLNDSAVKADTSAPSDSIGARMNPSLGDVSMSVDDAALETAVIRMHPKETDAGLELDGVECCGHVTTFDKADGSFPLHSAEDRIHLKPSDVSMPHDTSGNEMRPAGLDQRVRPGYEDPLYSGLHDEAIGEDIMKKASDAVKDGLLYLSDDDKDTMHQDKKLRGEEVLLDIHGTFSSTQYDTGAVEKTQPVNVVDLDALSPEKSGIKLSIVNMEDLHHWKEFMPSPIIDADISNLSSFPGGLEHVIAASMRRGSPIVLGLPSVDSGDVEAKPGKH</sequence>
<organism evidence="2 3">
    <name type="scientific">Chara braunii</name>
    <name type="common">Braun's stonewort</name>
    <dbReference type="NCBI Taxonomy" id="69332"/>
    <lineage>
        <taxon>Eukaryota</taxon>
        <taxon>Viridiplantae</taxon>
        <taxon>Streptophyta</taxon>
        <taxon>Charophyceae</taxon>
        <taxon>Charales</taxon>
        <taxon>Characeae</taxon>
        <taxon>Chara</taxon>
    </lineage>
</organism>
<accession>A0A388MA28</accession>